<keyword evidence="1" id="KW-0472">Membrane</keyword>
<protein>
    <recommendedName>
        <fullName evidence="4">MFS transporter</fullName>
    </recommendedName>
</protein>
<dbReference type="AlphaFoldDB" id="A0A081P7U1"/>
<keyword evidence="1" id="KW-1133">Transmembrane helix</keyword>
<dbReference type="EMBL" id="JNVM01000005">
    <property type="protein sequence ID" value="KEQ26764.1"/>
    <property type="molecule type" value="Genomic_DNA"/>
</dbReference>
<gene>
    <name evidence="2" type="ORF">ET33_28790</name>
</gene>
<evidence type="ECO:0000313" key="2">
    <source>
        <dbReference type="EMBL" id="KEQ26764.1"/>
    </source>
</evidence>
<dbReference type="eggNOG" id="COG3610">
    <property type="taxonomic scope" value="Bacteria"/>
</dbReference>
<keyword evidence="1" id="KW-0812">Transmembrane</keyword>
<organism evidence="2 3">
    <name type="scientific">Paenibacillus tyrfis</name>
    <dbReference type="NCBI Taxonomy" id="1501230"/>
    <lineage>
        <taxon>Bacteria</taxon>
        <taxon>Bacillati</taxon>
        <taxon>Bacillota</taxon>
        <taxon>Bacilli</taxon>
        <taxon>Bacillales</taxon>
        <taxon>Paenibacillaceae</taxon>
        <taxon>Paenibacillus</taxon>
    </lineage>
</organism>
<name>A0A081P7U1_9BACL</name>
<evidence type="ECO:0008006" key="4">
    <source>
        <dbReference type="Google" id="ProtNLM"/>
    </source>
</evidence>
<feature type="transmembrane region" description="Helical" evidence="1">
    <location>
        <begin position="39"/>
        <end position="59"/>
    </location>
</feature>
<evidence type="ECO:0000256" key="1">
    <source>
        <dbReference type="SAM" id="Phobius"/>
    </source>
</evidence>
<dbReference type="Proteomes" id="UP000028123">
    <property type="component" value="Unassembled WGS sequence"/>
</dbReference>
<reference evidence="2 3" key="1">
    <citation type="submission" date="2014-06" db="EMBL/GenBank/DDBJ databases">
        <title>Draft genome sequence of Paenibacillus sp. MSt1.</title>
        <authorList>
            <person name="Aw Y.K."/>
            <person name="Ong K.S."/>
            <person name="Gan H.M."/>
            <person name="Lee S.M."/>
        </authorList>
    </citation>
    <scope>NUCLEOTIDE SEQUENCE [LARGE SCALE GENOMIC DNA]</scope>
    <source>
        <strain evidence="2 3">MSt1</strain>
    </source>
</reference>
<accession>A0A081P7U1</accession>
<evidence type="ECO:0000313" key="3">
    <source>
        <dbReference type="Proteomes" id="UP000028123"/>
    </source>
</evidence>
<feature type="transmembrane region" description="Helical" evidence="1">
    <location>
        <begin position="12"/>
        <end position="33"/>
    </location>
</feature>
<keyword evidence="3" id="KW-1185">Reference proteome</keyword>
<proteinExistence type="predicted"/>
<sequence>MLDFIKRWFWYDWMMLVIRTILFVSLLFTLEHFSEQLTIPFWLGALWGIAAFFIPWVCLQKHYIRS</sequence>
<comment type="caution">
    <text evidence="2">The sequence shown here is derived from an EMBL/GenBank/DDBJ whole genome shotgun (WGS) entry which is preliminary data.</text>
</comment>